<dbReference type="KEGG" id="cbw:RR42_s2770"/>
<organism evidence="1 2">
    <name type="scientific">Cupriavidus basilensis</name>
    <dbReference type="NCBI Taxonomy" id="68895"/>
    <lineage>
        <taxon>Bacteria</taxon>
        <taxon>Pseudomonadati</taxon>
        <taxon>Pseudomonadota</taxon>
        <taxon>Betaproteobacteria</taxon>
        <taxon>Burkholderiales</taxon>
        <taxon>Burkholderiaceae</taxon>
        <taxon>Cupriavidus</taxon>
    </lineage>
</organism>
<evidence type="ECO:0000313" key="2">
    <source>
        <dbReference type="Proteomes" id="UP000031843"/>
    </source>
</evidence>
<dbReference type="Proteomes" id="UP000031843">
    <property type="component" value="Chromosome secondary"/>
</dbReference>
<dbReference type="InterPro" id="IPR006597">
    <property type="entry name" value="Sel1-like"/>
</dbReference>
<reference evidence="1 2" key="1">
    <citation type="journal article" date="2015" name="Genome Announc.">
        <title>Complete Genome Sequence of Cupriavidus basilensis 4G11, Isolated from the Oak Ridge Field Research Center Site.</title>
        <authorList>
            <person name="Ray J."/>
            <person name="Waters R.J."/>
            <person name="Skerker J.M."/>
            <person name="Kuehl J.V."/>
            <person name="Price M.N."/>
            <person name="Huang J."/>
            <person name="Chakraborty R."/>
            <person name="Arkin A.P."/>
            <person name="Deutschbauer A."/>
        </authorList>
    </citation>
    <scope>NUCLEOTIDE SEQUENCE [LARGE SCALE GENOMIC DNA]</scope>
    <source>
        <strain evidence="1">4G11</strain>
    </source>
</reference>
<dbReference type="Pfam" id="PF08238">
    <property type="entry name" value="Sel1"/>
    <property type="match status" value="1"/>
</dbReference>
<dbReference type="AlphaFoldDB" id="A0A0C4YUS5"/>
<dbReference type="InterPro" id="IPR011990">
    <property type="entry name" value="TPR-like_helical_dom_sf"/>
</dbReference>
<dbReference type="PANTHER" id="PTHR11102:SF160">
    <property type="entry name" value="ERAD-ASSOCIATED E3 UBIQUITIN-PROTEIN LIGASE COMPONENT HRD3"/>
    <property type="match status" value="1"/>
</dbReference>
<dbReference type="EMBL" id="CP010537">
    <property type="protein sequence ID" value="AJG24351.1"/>
    <property type="molecule type" value="Genomic_DNA"/>
</dbReference>
<keyword evidence="2" id="KW-1185">Reference proteome</keyword>
<protein>
    <recommendedName>
        <fullName evidence="3">Sel1 repeat family protein</fullName>
    </recommendedName>
</protein>
<dbReference type="InterPro" id="IPR050767">
    <property type="entry name" value="Sel1_AlgK"/>
</dbReference>
<name>A0A0C4YUS5_9BURK</name>
<dbReference type="STRING" id="68895.RR42_s2770"/>
<sequence>MDYMKAANLGDAFSQNEIGTFYWHGITVPRDKALAIQWFRKSAQQGNDAAKRNLKEALASGL</sequence>
<dbReference type="Gene3D" id="1.25.40.10">
    <property type="entry name" value="Tetratricopeptide repeat domain"/>
    <property type="match status" value="1"/>
</dbReference>
<dbReference type="SMART" id="SM00671">
    <property type="entry name" value="SEL1"/>
    <property type="match status" value="1"/>
</dbReference>
<accession>A0A0C4YUS5</accession>
<dbReference type="PANTHER" id="PTHR11102">
    <property type="entry name" value="SEL-1-LIKE PROTEIN"/>
    <property type="match status" value="1"/>
</dbReference>
<gene>
    <name evidence="1" type="ORF">RR42_s2770</name>
</gene>
<evidence type="ECO:0000313" key="1">
    <source>
        <dbReference type="EMBL" id="AJG24351.1"/>
    </source>
</evidence>
<proteinExistence type="predicted"/>
<evidence type="ECO:0008006" key="3">
    <source>
        <dbReference type="Google" id="ProtNLM"/>
    </source>
</evidence>
<dbReference type="SUPFAM" id="SSF81901">
    <property type="entry name" value="HCP-like"/>
    <property type="match status" value="1"/>
</dbReference>